<protein>
    <submittedName>
        <fullName evidence="1">Uncharacterized protein</fullName>
    </submittedName>
</protein>
<name>A0ABN0Q9Q5_ENTCL</name>
<accession>A0ABN0Q9Q5</accession>
<dbReference type="Proteomes" id="UP000017834">
    <property type="component" value="Unassembled WGS sequence"/>
</dbReference>
<sequence length="36" mass="4285">MIEGETGAQPGESFYHLHRYTNKRTWITPVHLMRKV</sequence>
<organism evidence="1 2">
    <name type="scientific">Enterobacter cloacae S611</name>
    <dbReference type="NCBI Taxonomy" id="1399146"/>
    <lineage>
        <taxon>Bacteria</taxon>
        <taxon>Pseudomonadati</taxon>
        <taxon>Pseudomonadota</taxon>
        <taxon>Gammaproteobacteria</taxon>
        <taxon>Enterobacterales</taxon>
        <taxon>Enterobacteriaceae</taxon>
        <taxon>Enterobacter</taxon>
        <taxon>Enterobacter cloacae complex</taxon>
    </lineage>
</organism>
<proteinExistence type="predicted"/>
<gene>
    <name evidence="1" type="ORF">EDP2_3888</name>
</gene>
<evidence type="ECO:0000313" key="1">
    <source>
        <dbReference type="EMBL" id="ESS58905.1"/>
    </source>
</evidence>
<comment type="caution">
    <text evidence="1">The sequence shown here is derived from an EMBL/GenBank/DDBJ whole genome shotgun (WGS) entry which is preliminary data.</text>
</comment>
<keyword evidence="2" id="KW-1185">Reference proteome</keyword>
<evidence type="ECO:0000313" key="2">
    <source>
        <dbReference type="Proteomes" id="UP000017834"/>
    </source>
</evidence>
<dbReference type="EMBL" id="AXOM01000038">
    <property type="protein sequence ID" value="ESS58905.1"/>
    <property type="molecule type" value="Genomic_DNA"/>
</dbReference>
<reference evidence="1 2" key="1">
    <citation type="journal article" date="2014" name="Genome Announc.">
        <title>Draft Genome Sequence of Enterobacter cloacae Strain S611.</title>
        <authorList>
            <person name="Wang D."/>
            <person name="Han C.S."/>
            <person name="Dichosa A.E."/>
            <person name="Gleasner C.D."/>
            <person name="Johnson S.L."/>
            <person name="Daligault H.E."/>
            <person name="Davenport K.W."/>
            <person name="Li P.E."/>
            <person name="Pierson E.A."/>
            <person name="Pierson L.S.III."/>
        </authorList>
    </citation>
    <scope>NUCLEOTIDE SEQUENCE [LARGE SCALE GENOMIC DNA]</scope>
    <source>
        <strain evidence="1 2">S611</strain>
    </source>
</reference>